<proteinExistence type="predicted"/>
<reference evidence="3" key="1">
    <citation type="journal article" date="2023" name="Genome Biol. Evol.">
        <title>Long-read-based Genome Assembly of Drosophila gunungcola Reveals Fewer Chemosensory Genes in Flower-breeding Species.</title>
        <authorList>
            <person name="Negi A."/>
            <person name="Liao B.Y."/>
            <person name="Yeh S.D."/>
        </authorList>
    </citation>
    <scope>NUCLEOTIDE SEQUENCE</scope>
    <source>
        <strain evidence="3">Sukarami</strain>
    </source>
</reference>
<keyword evidence="1 2" id="KW-0193">Cuticle</keyword>
<dbReference type="AlphaFoldDB" id="A0A9P9YS17"/>
<dbReference type="Proteomes" id="UP001059596">
    <property type="component" value="Unassembled WGS sequence"/>
</dbReference>
<dbReference type="GO" id="GO:0042302">
    <property type="term" value="F:structural constituent of cuticle"/>
    <property type="evidence" value="ECO:0007669"/>
    <property type="project" value="UniProtKB-UniRule"/>
</dbReference>
<gene>
    <name evidence="3" type="ORF">M5D96_003312</name>
</gene>
<dbReference type="PANTHER" id="PTHR12236">
    <property type="entry name" value="STRUCTURAL CONTITUENT OF CUTICLE"/>
    <property type="match status" value="1"/>
</dbReference>
<evidence type="ECO:0008006" key="5">
    <source>
        <dbReference type="Google" id="ProtNLM"/>
    </source>
</evidence>
<dbReference type="InterPro" id="IPR000618">
    <property type="entry name" value="Insect_cuticle"/>
</dbReference>
<dbReference type="OrthoDB" id="6382835at2759"/>
<dbReference type="GO" id="GO:0031012">
    <property type="term" value="C:extracellular matrix"/>
    <property type="evidence" value="ECO:0007669"/>
    <property type="project" value="TreeGrafter"/>
</dbReference>
<dbReference type="PROSITE" id="PS51155">
    <property type="entry name" value="CHIT_BIND_RR_2"/>
    <property type="match status" value="1"/>
</dbReference>
<dbReference type="PROSITE" id="PS00233">
    <property type="entry name" value="CHIT_BIND_RR_1"/>
    <property type="match status" value="1"/>
</dbReference>
<dbReference type="PANTHER" id="PTHR12236:SF46">
    <property type="entry name" value="CUTICULAR PROTEIN 30B-RELATED"/>
    <property type="match status" value="1"/>
</dbReference>
<accession>A0A9P9YS17</accession>
<organism evidence="3 4">
    <name type="scientific">Drosophila gunungcola</name>
    <name type="common">fruit fly</name>
    <dbReference type="NCBI Taxonomy" id="103775"/>
    <lineage>
        <taxon>Eukaryota</taxon>
        <taxon>Metazoa</taxon>
        <taxon>Ecdysozoa</taxon>
        <taxon>Arthropoda</taxon>
        <taxon>Hexapoda</taxon>
        <taxon>Insecta</taxon>
        <taxon>Pterygota</taxon>
        <taxon>Neoptera</taxon>
        <taxon>Endopterygota</taxon>
        <taxon>Diptera</taxon>
        <taxon>Brachycera</taxon>
        <taxon>Muscomorpha</taxon>
        <taxon>Ephydroidea</taxon>
        <taxon>Drosophilidae</taxon>
        <taxon>Drosophila</taxon>
        <taxon>Sophophora</taxon>
    </lineage>
</organism>
<sequence length="193" mass="22001">MSGGVVVYKQARTTQINYFDFQLRRVHFHIQRVLRAPEYRMLRKATYLLCLCLASAVWAIELHPEPDYGPVAYEFQWAVHDPHTGDIKSQKESRKDDKVEGIYELIDSDGYRRIVQYKADDHNGFEAIVHREPTDIKIPLPEPPKKLLAAKILAPVLPVAPLVHYAAPKAIVKQELSSGNYVSVSGPTAQYKY</sequence>
<dbReference type="EMBL" id="JAMKOV010000002">
    <property type="protein sequence ID" value="KAI8042012.1"/>
    <property type="molecule type" value="Genomic_DNA"/>
</dbReference>
<dbReference type="GO" id="GO:0005615">
    <property type="term" value="C:extracellular space"/>
    <property type="evidence" value="ECO:0007669"/>
    <property type="project" value="TreeGrafter"/>
</dbReference>
<comment type="caution">
    <text evidence="3">The sequence shown here is derived from an EMBL/GenBank/DDBJ whole genome shotgun (WGS) entry which is preliminary data.</text>
</comment>
<evidence type="ECO:0000256" key="2">
    <source>
        <dbReference type="PROSITE-ProRule" id="PRU00497"/>
    </source>
</evidence>
<keyword evidence="4" id="KW-1185">Reference proteome</keyword>
<evidence type="ECO:0000256" key="1">
    <source>
        <dbReference type="ARBA" id="ARBA00022460"/>
    </source>
</evidence>
<evidence type="ECO:0000313" key="4">
    <source>
        <dbReference type="Proteomes" id="UP001059596"/>
    </source>
</evidence>
<name>A0A9P9YS17_9MUSC</name>
<dbReference type="InterPro" id="IPR051217">
    <property type="entry name" value="Insect_Cuticle_Struc_Prot"/>
</dbReference>
<dbReference type="Pfam" id="PF00379">
    <property type="entry name" value="Chitin_bind_4"/>
    <property type="match status" value="1"/>
</dbReference>
<dbReference type="InterPro" id="IPR031311">
    <property type="entry name" value="CHIT_BIND_RR_consensus"/>
</dbReference>
<evidence type="ECO:0000313" key="3">
    <source>
        <dbReference type="EMBL" id="KAI8042012.1"/>
    </source>
</evidence>
<protein>
    <recommendedName>
        <fullName evidence="5">Cuticle protein 7</fullName>
    </recommendedName>
</protein>